<organism evidence="1 2">
    <name type="scientific">Phaeobacter gallaeciensis</name>
    <dbReference type="NCBI Taxonomy" id="60890"/>
    <lineage>
        <taxon>Bacteria</taxon>
        <taxon>Pseudomonadati</taxon>
        <taxon>Pseudomonadota</taxon>
        <taxon>Alphaproteobacteria</taxon>
        <taxon>Rhodobacterales</taxon>
        <taxon>Roseobacteraceae</taxon>
        <taxon>Phaeobacter</taxon>
    </lineage>
</organism>
<dbReference type="EMBL" id="JARCJK010000035">
    <property type="protein sequence ID" value="MDE4168255.1"/>
    <property type="molecule type" value="Genomic_DNA"/>
</dbReference>
<sequence>MELGDAEYAKDELAAFNALVKADQAHVKATKAQGSWQHLTERRSAGKLL</sequence>
<evidence type="ECO:0000313" key="1">
    <source>
        <dbReference type="EMBL" id="MDE4168255.1"/>
    </source>
</evidence>
<evidence type="ECO:0000313" key="2">
    <source>
        <dbReference type="Proteomes" id="UP001218364"/>
    </source>
</evidence>
<name>A0ABD4XFX8_9RHOB</name>
<proteinExistence type="predicted"/>
<protein>
    <submittedName>
        <fullName evidence="1">Uncharacterized protein</fullName>
    </submittedName>
</protein>
<dbReference type="AlphaFoldDB" id="A0ABD4XFX8"/>
<comment type="caution">
    <text evidence="1">The sequence shown here is derived from an EMBL/GenBank/DDBJ whole genome shotgun (WGS) entry which is preliminary data.</text>
</comment>
<dbReference type="Proteomes" id="UP001218364">
    <property type="component" value="Unassembled WGS sequence"/>
</dbReference>
<accession>A0ABD4XFX8</accession>
<gene>
    <name evidence="1" type="ORF">PXK24_21540</name>
</gene>
<dbReference type="RefSeq" id="WP_274840369.1">
    <property type="nucleotide sequence ID" value="NZ_JARCJF010000035.1"/>
</dbReference>
<reference evidence="1 2" key="1">
    <citation type="submission" date="2023-02" db="EMBL/GenBank/DDBJ databases">
        <title>Population genomics of bacteria associated with diatom.</title>
        <authorList>
            <person name="Xie J."/>
            <person name="Wang H."/>
        </authorList>
    </citation>
    <scope>NUCLEOTIDE SEQUENCE [LARGE SCALE GENOMIC DNA]</scope>
    <source>
        <strain evidence="1 2">PT47_8</strain>
    </source>
</reference>